<reference evidence="2 3" key="1">
    <citation type="submission" date="2024-09" db="EMBL/GenBank/DDBJ databases">
        <title>The Natural Products Discovery Center: Release of the First 8490 Sequenced Strains for Exploring Actinobacteria Biosynthetic Diversity.</title>
        <authorList>
            <person name="Kalkreuter E."/>
            <person name="Kautsar S.A."/>
            <person name="Yang D."/>
            <person name="Bader C.D."/>
            <person name="Teijaro C.N."/>
            <person name="Fluegel L."/>
            <person name="Davis C.M."/>
            <person name="Simpson J.R."/>
            <person name="Lauterbach L."/>
            <person name="Steele A.D."/>
            <person name="Gui C."/>
            <person name="Meng S."/>
            <person name="Li G."/>
            <person name="Viehrig K."/>
            <person name="Ye F."/>
            <person name="Su P."/>
            <person name="Kiefer A.F."/>
            <person name="Nichols A."/>
            <person name="Cepeda A.J."/>
            <person name="Yan W."/>
            <person name="Fan B."/>
            <person name="Jiang Y."/>
            <person name="Adhikari A."/>
            <person name="Zheng C.-J."/>
            <person name="Schuster L."/>
            <person name="Cowan T.M."/>
            <person name="Smanski M.J."/>
            <person name="Chevrette M.G."/>
            <person name="De Carvalho L.P.S."/>
            <person name="Shen B."/>
        </authorList>
    </citation>
    <scope>NUCLEOTIDE SEQUENCE [LARGE SCALE GENOMIC DNA]</scope>
    <source>
        <strain evidence="2 3">NPDC058584</strain>
    </source>
</reference>
<dbReference type="SUPFAM" id="SSF47413">
    <property type="entry name" value="lambda repressor-like DNA-binding domains"/>
    <property type="match status" value="1"/>
</dbReference>
<organism evidence="2 3">
    <name type="scientific">Streptomyces bacillaris</name>
    <dbReference type="NCBI Taxonomy" id="68179"/>
    <lineage>
        <taxon>Bacteria</taxon>
        <taxon>Bacillati</taxon>
        <taxon>Actinomycetota</taxon>
        <taxon>Actinomycetes</taxon>
        <taxon>Kitasatosporales</taxon>
        <taxon>Streptomycetaceae</taxon>
        <taxon>Streptomyces</taxon>
    </lineage>
</organism>
<evidence type="ECO:0000313" key="2">
    <source>
        <dbReference type="EMBL" id="MFD3955846.1"/>
    </source>
</evidence>
<dbReference type="PROSITE" id="PS50943">
    <property type="entry name" value="HTH_CROC1"/>
    <property type="match status" value="1"/>
</dbReference>
<dbReference type="Gene3D" id="1.10.260.40">
    <property type="entry name" value="lambda repressor-like DNA-binding domains"/>
    <property type="match status" value="1"/>
</dbReference>
<dbReference type="SMART" id="SM00530">
    <property type="entry name" value="HTH_XRE"/>
    <property type="match status" value="1"/>
</dbReference>
<dbReference type="CDD" id="cd00093">
    <property type="entry name" value="HTH_XRE"/>
    <property type="match status" value="1"/>
</dbReference>
<evidence type="ECO:0000259" key="1">
    <source>
        <dbReference type="PROSITE" id="PS50943"/>
    </source>
</evidence>
<evidence type="ECO:0000313" key="3">
    <source>
        <dbReference type="Proteomes" id="UP001598300"/>
    </source>
</evidence>
<accession>A0ABW6DPT2</accession>
<proteinExistence type="predicted"/>
<comment type="caution">
    <text evidence="2">The sequence shown here is derived from an EMBL/GenBank/DDBJ whole genome shotgun (WGS) entry which is preliminary data.</text>
</comment>
<dbReference type="RefSeq" id="WP_275539275.1">
    <property type="nucleotide sequence ID" value="NZ_JBHVRE010000013.1"/>
</dbReference>
<dbReference type="InterPro" id="IPR001387">
    <property type="entry name" value="Cro/C1-type_HTH"/>
</dbReference>
<feature type="domain" description="HTH cro/C1-type" evidence="1">
    <location>
        <begin position="8"/>
        <end position="63"/>
    </location>
</feature>
<gene>
    <name evidence="2" type="ORF">ACFWR3_07145</name>
</gene>
<dbReference type="Proteomes" id="UP001598300">
    <property type="component" value="Unassembled WGS sequence"/>
</dbReference>
<name>A0ABW6DPT2_9ACTN</name>
<keyword evidence="3" id="KW-1185">Reference proteome</keyword>
<dbReference type="EMBL" id="JBHXPM010000005">
    <property type="protein sequence ID" value="MFD3955846.1"/>
    <property type="molecule type" value="Genomic_DNA"/>
</dbReference>
<dbReference type="InterPro" id="IPR010982">
    <property type="entry name" value="Lambda_DNA-bd_dom_sf"/>
</dbReference>
<protein>
    <submittedName>
        <fullName evidence="2">Helix-turn-helix domain-containing protein</fullName>
    </submittedName>
</protein>
<dbReference type="Pfam" id="PF01381">
    <property type="entry name" value="HTH_3"/>
    <property type="match status" value="1"/>
</dbReference>
<sequence>MRPNGTAIRAIREAQKMSLRVLQQKTGLDRGYLSRMERGHIQEPADTPLQQVAAALRVTTDAITHKEKT</sequence>